<comment type="caution">
    <text evidence="3">The sequence shown here is derived from an EMBL/GenBank/DDBJ whole genome shotgun (WGS) entry which is preliminary data.</text>
</comment>
<dbReference type="Gene3D" id="3.40.50.2000">
    <property type="entry name" value="Glycogen Phosphorylase B"/>
    <property type="match status" value="2"/>
</dbReference>
<gene>
    <name evidence="3" type="ORF">ENO47_00445</name>
</gene>
<dbReference type="SUPFAM" id="SSF53756">
    <property type="entry name" value="UDP-Glycosyltransferase/glycogen phosphorylase"/>
    <property type="match status" value="1"/>
</dbReference>
<protein>
    <submittedName>
        <fullName evidence="3">Glycosyltransferase family 9 protein</fullName>
    </submittedName>
</protein>
<dbReference type="EMBL" id="DSFP01000009">
    <property type="protein sequence ID" value="HEW45138.1"/>
    <property type="molecule type" value="Genomic_DNA"/>
</dbReference>
<dbReference type="GO" id="GO:0005829">
    <property type="term" value="C:cytosol"/>
    <property type="evidence" value="ECO:0007669"/>
    <property type="project" value="TreeGrafter"/>
</dbReference>
<dbReference type="PANTHER" id="PTHR30160:SF1">
    <property type="entry name" value="LIPOPOLYSACCHARIDE 1,2-N-ACETYLGLUCOSAMINETRANSFERASE-RELATED"/>
    <property type="match status" value="1"/>
</dbReference>
<dbReference type="InterPro" id="IPR051199">
    <property type="entry name" value="LPS_LOS_Heptosyltrfase"/>
</dbReference>
<name>A0A7C2V2H9_9AQUI</name>
<keyword evidence="1" id="KW-0328">Glycosyltransferase</keyword>
<evidence type="ECO:0000256" key="1">
    <source>
        <dbReference type="ARBA" id="ARBA00022676"/>
    </source>
</evidence>
<dbReference type="InterPro" id="IPR002201">
    <property type="entry name" value="Glyco_trans_9"/>
</dbReference>
<dbReference type="PANTHER" id="PTHR30160">
    <property type="entry name" value="TETRAACYLDISACCHARIDE 4'-KINASE-RELATED"/>
    <property type="match status" value="1"/>
</dbReference>
<organism evidence="3">
    <name type="scientific">Hydrogenobacter sp</name>
    <dbReference type="NCBI Taxonomy" id="2152829"/>
    <lineage>
        <taxon>Bacteria</taxon>
        <taxon>Pseudomonadati</taxon>
        <taxon>Aquificota</taxon>
        <taxon>Aquificia</taxon>
        <taxon>Aquificales</taxon>
        <taxon>Aquificaceae</taxon>
        <taxon>Hydrogenobacter</taxon>
    </lineage>
</organism>
<accession>A0A7C2V2H9</accession>
<reference evidence="3" key="1">
    <citation type="journal article" date="2020" name="mSystems">
        <title>Genome- and Community-Level Interaction Insights into Carbon Utilization and Element Cycling Functions of Hydrothermarchaeota in Hydrothermal Sediment.</title>
        <authorList>
            <person name="Zhou Z."/>
            <person name="Liu Y."/>
            <person name="Xu W."/>
            <person name="Pan J."/>
            <person name="Luo Z.H."/>
            <person name="Li M."/>
        </authorList>
    </citation>
    <scope>NUCLEOTIDE SEQUENCE [LARGE SCALE GENOMIC DNA]</scope>
    <source>
        <strain evidence="3">SpSt-132</strain>
    </source>
</reference>
<evidence type="ECO:0000313" key="3">
    <source>
        <dbReference type="EMBL" id="HEW45138.1"/>
    </source>
</evidence>
<keyword evidence="2 3" id="KW-0808">Transferase</keyword>
<sequence length="310" mass="35604">MRILLWQTAYLGDVVLTTPLIKSLKKNFPKAHIAFVGRSFIKELLKGFDIELIPFDKRIKESFEMLEKIKDYHVAISPHISARTALILFFSGIPIRIGFDRSELSWLYTHRIKHRWDMHEVDRNLELLKPLGIKNFERLPALMVEEEEKRKAIEKFNLPREFVVISPFSNFPLKEWSLENWLELVKRIRLPVVVVGKERGEAFKDSSVINLVGKTNLRELMSVISISKAVISCDSSPVHMANAFGVPAISIYTATSPDYGFYPLKGYYLKPDLWCSPCSPNPKRCKTGTQACLGKVRVEEVLEKLELVLS</sequence>
<proteinExistence type="predicted"/>
<dbReference type="AlphaFoldDB" id="A0A7C2V2H9"/>
<dbReference type="CDD" id="cd03789">
    <property type="entry name" value="GT9_LPS_heptosyltransferase"/>
    <property type="match status" value="1"/>
</dbReference>
<dbReference type="GO" id="GO:0008713">
    <property type="term" value="F:ADP-heptose-lipopolysaccharide heptosyltransferase activity"/>
    <property type="evidence" value="ECO:0007669"/>
    <property type="project" value="TreeGrafter"/>
</dbReference>
<evidence type="ECO:0000256" key="2">
    <source>
        <dbReference type="ARBA" id="ARBA00022679"/>
    </source>
</evidence>
<dbReference type="GO" id="GO:0009244">
    <property type="term" value="P:lipopolysaccharide core region biosynthetic process"/>
    <property type="evidence" value="ECO:0007669"/>
    <property type="project" value="TreeGrafter"/>
</dbReference>
<dbReference type="Pfam" id="PF01075">
    <property type="entry name" value="Glyco_transf_9"/>
    <property type="match status" value="1"/>
</dbReference>